<accession>A0A0C3B9K1</accession>
<dbReference type="EMBL" id="KN833068">
    <property type="protein sequence ID" value="KIM74007.1"/>
    <property type="molecule type" value="Genomic_DNA"/>
</dbReference>
<dbReference type="InParanoid" id="A0A0C3B9K1"/>
<feature type="domain" description="Helicase C-terminal" evidence="2">
    <location>
        <begin position="493"/>
        <end position="554"/>
    </location>
</feature>
<evidence type="ECO:0000259" key="2">
    <source>
        <dbReference type="Pfam" id="PF00271"/>
    </source>
</evidence>
<dbReference type="InterPro" id="IPR001650">
    <property type="entry name" value="Helicase_C-like"/>
</dbReference>
<gene>
    <name evidence="3" type="ORF">PILCRDRAFT_92776</name>
</gene>
<feature type="region of interest" description="Disordered" evidence="1">
    <location>
        <begin position="98"/>
        <end position="133"/>
    </location>
</feature>
<dbReference type="SUPFAM" id="SSF52540">
    <property type="entry name" value="P-loop containing nucleoside triphosphate hydrolases"/>
    <property type="match status" value="1"/>
</dbReference>
<dbReference type="HOGENOM" id="CLU_354545_0_0_1"/>
<feature type="region of interest" description="Disordered" evidence="1">
    <location>
        <begin position="566"/>
        <end position="607"/>
    </location>
</feature>
<dbReference type="Proteomes" id="UP000054166">
    <property type="component" value="Unassembled WGS sequence"/>
</dbReference>
<evidence type="ECO:0000313" key="3">
    <source>
        <dbReference type="EMBL" id="KIM74007.1"/>
    </source>
</evidence>
<dbReference type="STRING" id="765440.A0A0C3B9K1"/>
<dbReference type="AlphaFoldDB" id="A0A0C3B9K1"/>
<reference evidence="3 4" key="1">
    <citation type="submission" date="2014-04" db="EMBL/GenBank/DDBJ databases">
        <authorList>
            <consortium name="DOE Joint Genome Institute"/>
            <person name="Kuo A."/>
            <person name="Tarkka M."/>
            <person name="Buscot F."/>
            <person name="Kohler A."/>
            <person name="Nagy L.G."/>
            <person name="Floudas D."/>
            <person name="Copeland A."/>
            <person name="Barry K.W."/>
            <person name="Cichocki N."/>
            <person name="Veneault-Fourrey C."/>
            <person name="LaButti K."/>
            <person name="Lindquist E.A."/>
            <person name="Lipzen A."/>
            <person name="Lundell T."/>
            <person name="Morin E."/>
            <person name="Murat C."/>
            <person name="Sun H."/>
            <person name="Tunlid A."/>
            <person name="Henrissat B."/>
            <person name="Grigoriev I.V."/>
            <person name="Hibbett D.S."/>
            <person name="Martin F."/>
            <person name="Nordberg H.P."/>
            <person name="Cantor M.N."/>
            <person name="Hua S.X."/>
        </authorList>
    </citation>
    <scope>NUCLEOTIDE SEQUENCE [LARGE SCALE GENOMIC DNA]</scope>
    <source>
        <strain evidence="3 4">F 1598</strain>
    </source>
</reference>
<dbReference type="OrthoDB" id="2656987at2759"/>
<feature type="region of interest" description="Disordered" evidence="1">
    <location>
        <begin position="156"/>
        <end position="179"/>
    </location>
</feature>
<reference evidence="4" key="2">
    <citation type="submission" date="2015-01" db="EMBL/GenBank/DDBJ databases">
        <title>Evolutionary Origins and Diversification of the Mycorrhizal Mutualists.</title>
        <authorList>
            <consortium name="DOE Joint Genome Institute"/>
            <consortium name="Mycorrhizal Genomics Consortium"/>
            <person name="Kohler A."/>
            <person name="Kuo A."/>
            <person name="Nagy L.G."/>
            <person name="Floudas D."/>
            <person name="Copeland A."/>
            <person name="Barry K.W."/>
            <person name="Cichocki N."/>
            <person name="Veneault-Fourrey C."/>
            <person name="LaButti K."/>
            <person name="Lindquist E.A."/>
            <person name="Lipzen A."/>
            <person name="Lundell T."/>
            <person name="Morin E."/>
            <person name="Murat C."/>
            <person name="Riley R."/>
            <person name="Ohm R."/>
            <person name="Sun H."/>
            <person name="Tunlid A."/>
            <person name="Henrissat B."/>
            <person name="Grigoriev I.V."/>
            <person name="Hibbett D.S."/>
            <person name="Martin F."/>
        </authorList>
    </citation>
    <scope>NUCLEOTIDE SEQUENCE [LARGE SCALE GENOMIC DNA]</scope>
    <source>
        <strain evidence="4">F 1598</strain>
    </source>
</reference>
<organism evidence="3 4">
    <name type="scientific">Piloderma croceum (strain F 1598)</name>
    <dbReference type="NCBI Taxonomy" id="765440"/>
    <lineage>
        <taxon>Eukaryota</taxon>
        <taxon>Fungi</taxon>
        <taxon>Dikarya</taxon>
        <taxon>Basidiomycota</taxon>
        <taxon>Agaricomycotina</taxon>
        <taxon>Agaricomycetes</taxon>
        <taxon>Agaricomycetidae</taxon>
        <taxon>Atheliales</taxon>
        <taxon>Atheliaceae</taxon>
        <taxon>Piloderma</taxon>
    </lineage>
</organism>
<keyword evidence="4" id="KW-1185">Reference proteome</keyword>
<dbReference type="Pfam" id="PF00271">
    <property type="entry name" value="Helicase_C"/>
    <property type="match status" value="1"/>
</dbReference>
<dbReference type="InterPro" id="IPR027417">
    <property type="entry name" value="P-loop_NTPase"/>
</dbReference>
<name>A0A0C3B9K1_PILCF</name>
<feature type="compositionally biased region" description="Polar residues" evidence="1">
    <location>
        <begin position="566"/>
        <end position="575"/>
    </location>
</feature>
<feature type="compositionally biased region" description="Basic and acidic residues" evidence="1">
    <location>
        <begin position="587"/>
        <end position="607"/>
    </location>
</feature>
<evidence type="ECO:0000313" key="4">
    <source>
        <dbReference type="Proteomes" id="UP000054166"/>
    </source>
</evidence>
<proteinExistence type="predicted"/>
<protein>
    <recommendedName>
        <fullName evidence="2">Helicase C-terminal domain-containing protein</fullName>
    </recommendedName>
</protein>
<sequence length="792" mass="89642">MYEFLLLNYSADLHGSNMFTDDGRKLEELCGPNDSIYAVVPSPQAANVPAALAPLIPHLLSRPIHDHVENSKKNLARAMVPQEERQQVTDWEARWAEERNREKAEREEERKREKAEREAERKHDEERWEARWEAKRKEERKREEVVRDYERKREQAKWEEKRDEERNRERAERSLEKAEADKKYEDLRQHLLEVEEMTMDTVGWITHNDTKMLDHIKLRHLLNKAQEMLTLAAGLTQEPFGASLSWREALGTPDDSSARLTQARALLRAPGIRLDQPTERFVSSDDGMRLIVEEISPIRQRGDRVAHPISVPRGQFDGPISRNFHSSETSGLQALADFVNNHSPTTSPIPKAAYDNNAPATIYGRTFLVTTIDEAHNYRNIRGGHWAVFALRERSDMMVAMMATPAVGGPEKRIIQAAVSGDSSLQEHSLPYTHTIYLSGSMQKKWKTSRCWQTSWSRRAAKTAELCNFQKALHAARSSSPVHFLQVTFSWSRCSTYESLQIHGKMSQSAMTKIANQFKFSEVDGPRVLIMSNVGQTSLNFPFANFLVIIDRLWADRALLNEGSGLTSEAQGADQSNKKTKNTCAKKGADKHGDKSKAKHSKMDTHQTKMIPNDHKASISSNTSNDPTAIYPYDIENTVPNNISKETTTLNDQMRTKCFLAEGSSTVMQKSLLKRTAKSSHAGFANEVLKVRPMITSQKSSVDCSGIVLSMEQVLSKMLGVPETTSVNATRAHSLFELMRSIYEYLVTLALDPMNHMPYKFGEDSDFQMSQSELIDALGNCDWGSNSSELSG</sequence>
<dbReference type="Gene3D" id="3.40.50.300">
    <property type="entry name" value="P-loop containing nucleotide triphosphate hydrolases"/>
    <property type="match status" value="1"/>
</dbReference>
<evidence type="ECO:0000256" key="1">
    <source>
        <dbReference type="SAM" id="MobiDB-lite"/>
    </source>
</evidence>